<dbReference type="Gene3D" id="1.20.58.1880">
    <property type="match status" value="1"/>
</dbReference>
<dbReference type="PANTHER" id="PTHR21689">
    <property type="entry name" value="LIN-9"/>
    <property type="match status" value="1"/>
</dbReference>
<dbReference type="GO" id="GO:0003677">
    <property type="term" value="F:DNA binding"/>
    <property type="evidence" value="ECO:0007669"/>
    <property type="project" value="TreeGrafter"/>
</dbReference>
<proteinExistence type="predicted"/>
<dbReference type="Proteomes" id="UP001229421">
    <property type="component" value="Unassembled WGS sequence"/>
</dbReference>
<dbReference type="SUPFAM" id="SSF46689">
    <property type="entry name" value="Homeodomain-like"/>
    <property type="match status" value="1"/>
</dbReference>
<evidence type="ECO:0000259" key="2">
    <source>
        <dbReference type="Pfam" id="PF00249"/>
    </source>
</evidence>
<feature type="domain" description="Myb-like" evidence="2">
    <location>
        <begin position="202"/>
        <end position="237"/>
    </location>
</feature>
<comment type="caution">
    <text evidence="3">The sequence shown here is derived from an EMBL/GenBank/DDBJ whole genome shotgun (WGS) entry which is preliminary data.</text>
</comment>
<dbReference type="CDD" id="cd00167">
    <property type="entry name" value="SANT"/>
    <property type="match status" value="1"/>
</dbReference>
<dbReference type="GO" id="GO:0051726">
    <property type="term" value="P:regulation of cell cycle"/>
    <property type="evidence" value="ECO:0007669"/>
    <property type="project" value="TreeGrafter"/>
</dbReference>
<feature type="region of interest" description="Disordered" evidence="1">
    <location>
        <begin position="1"/>
        <end position="29"/>
    </location>
</feature>
<dbReference type="InterPro" id="IPR010561">
    <property type="entry name" value="LIN-9/ALY1"/>
</dbReference>
<evidence type="ECO:0000313" key="4">
    <source>
        <dbReference type="Proteomes" id="UP001229421"/>
    </source>
</evidence>
<name>A0AAD8LAZ5_TARER</name>
<dbReference type="InterPro" id="IPR001005">
    <property type="entry name" value="SANT/Myb"/>
</dbReference>
<keyword evidence="4" id="KW-1185">Reference proteome</keyword>
<dbReference type="GO" id="GO:0005654">
    <property type="term" value="C:nucleoplasm"/>
    <property type="evidence" value="ECO:0007669"/>
    <property type="project" value="TreeGrafter"/>
</dbReference>
<dbReference type="Pfam" id="PF00249">
    <property type="entry name" value="Myb_DNA-binding"/>
    <property type="match status" value="1"/>
</dbReference>
<evidence type="ECO:0000256" key="1">
    <source>
        <dbReference type="SAM" id="MobiDB-lite"/>
    </source>
</evidence>
<sequence>MKKMMTVGECEKGGGDVKEGNEGGGGGRSGEAMKKMACLVCSKPATESKRFRCCISSACFAGEIDLTELDIGSEHASERKRCWNKSEQWSCGGKEFEPKLHPHARQTLNSFSRFHHLLHRIFTFIDLLLHHLVASSSSSTKNIDLLLHHLLPPRTSSCCFIITFTFISRCRHLSEKNDESKQVQRSNVLTFAVSHLTVIDVWIDEEVDRFYKANRKYGKDWKKVAAMVRTRHPEMVEALYTMNRAYLSLPEGTTSVVGFIAMVSDHYNAMLTACIRFVIR</sequence>
<dbReference type="InterPro" id="IPR009057">
    <property type="entry name" value="Homeodomain-like_sf"/>
</dbReference>
<dbReference type="PANTHER" id="PTHR21689:SF5">
    <property type="entry name" value="PROTEIN ALWAYS EARLY 1-RELATED"/>
    <property type="match status" value="1"/>
</dbReference>
<organism evidence="3 4">
    <name type="scientific">Tagetes erecta</name>
    <name type="common">African marigold</name>
    <dbReference type="NCBI Taxonomy" id="13708"/>
    <lineage>
        <taxon>Eukaryota</taxon>
        <taxon>Viridiplantae</taxon>
        <taxon>Streptophyta</taxon>
        <taxon>Embryophyta</taxon>
        <taxon>Tracheophyta</taxon>
        <taxon>Spermatophyta</taxon>
        <taxon>Magnoliopsida</taxon>
        <taxon>eudicotyledons</taxon>
        <taxon>Gunneridae</taxon>
        <taxon>Pentapetalae</taxon>
        <taxon>asterids</taxon>
        <taxon>campanulids</taxon>
        <taxon>Asterales</taxon>
        <taxon>Asteraceae</taxon>
        <taxon>Asteroideae</taxon>
        <taxon>Heliantheae alliance</taxon>
        <taxon>Tageteae</taxon>
        <taxon>Tagetes</taxon>
    </lineage>
</organism>
<evidence type="ECO:0000313" key="3">
    <source>
        <dbReference type="EMBL" id="KAK1435876.1"/>
    </source>
</evidence>
<reference evidence="3" key="1">
    <citation type="journal article" date="2023" name="bioRxiv">
        <title>Improved chromosome-level genome assembly for marigold (Tagetes erecta).</title>
        <authorList>
            <person name="Jiang F."/>
            <person name="Yuan L."/>
            <person name="Wang S."/>
            <person name="Wang H."/>
            <person name="Xu D."/>
            <person name="Wang A."/>
            <person name="Fan W."/>
        </authorList>
    </citation>
    <scope>NUCLEOTIDE SEQUENCE</scope>
    <source>
        <strain evidence="3">WSJ</strain>
        <tissue evidence="3">Leaf</tissue>
    </source>
</reference>
<dbReference type="GO" id="GO:0017053">
    <property type="term" value="C:transcription repressor complex"/>
    <property type="evidence" value="ECO:0007669"/>
    <property type="project" value="InterPro"/>
</dbReference>
<feature type="compositionally biased region" description="Basic and acidic residues" evidence="1">
    <location>
        <begin position="9"/>
        <end position="21"/>
    </location>
</feature>
<protein>
    <recommendedName>
        <fullName evidence="2">Myb-like domain-containing protein</fullName>
    </recommendedName>
</protein>
<dbReference type="AlphaFoldDB" id="A0AAD8LAZ5"/>
<dbReference type="GO" id="GO:0006351">
    <property type="term" value="P:DNA-templated transcription"/>
    <property type="evidence" value="ECO:0007669"/>
    <property type="project" value="InterPro"/>
</dbReference>
<dbReference type="EMBL" id="JAUHHV010000001">
    <property type="protein sequence ID" value="KAK1435876.1"/>
    <property type="molecule type" value="Genomic_DNA"/>
</dbReference>
<dbReference type="GO" id="GO:0006357">
    <property type="term" value="P:regulation of transcription by RNA polymerase II"/>
    <property type="evidence" value="ECO:0007669"/>
    <property type="project" value="TreeGrafter"/>
</dbReference>
<accession>A0AAD8LAZ5</accession>
<gene>
    <name evidence="3" type="ORF">QVD17_01648</name>
</gene>